<dbReference type="GeneID" id="42005184"/>
<proteinExistence type="inferred from homology"/>
<evidence type="ECO:0000256" key="7">
    <source>
        <dbReference type="ARBA" id="ARBA00022840"/>
    </source>
</evidence>
<evidence type="ECO:0000256" key="10">
    <source>
        <dbReference type="ARBA" id="ARBA00023136"/>
    </source>
</evidence>
<dbReference type="InterPro" id="IPR039421">
    <property type="entry name" value="Type_1_exporter"/>
</dbReference>
<dbReference type="SUPFAM" id="SSF52540">
    <property type="entry name" value="P-loop containing nucleoside triphosphate hydrolases"/>
    <property type="match status" value="2"/>
</dbReference>
<dbReference type="FunFam" id="3.40.50.300:FF:000251">
    <property type="entry name" value="ABC transporter B family member 19"/>
    <property type="match status" value="1"/>
</dbReference>
<feature type="region of interest" description="Disordered" evidence="12">
    <location>
        <begin position="713"/>
        <end position="755"/>
    </location>
</feature>
<keyword evidence="4 13" id="KW-0812">Transmembrane</keyword>
<dbReference type="PROSITE" id="PS50929">
    <property type="entry name" value="ABC_TM1F"/>
    <property type="match status" value="2"/>
</dbReference>
<keyword evidence="8" id="KW-1278">Translocase</keyword>
<dbReference type="GO" id="GO:0005524">
    <property type="term" value="F:ATP binding"/>
    <property type="evidence" value="ECO:0007669"/>
    <property type="project" value="UniProtKB-KW"/>
</dbReference>
<dbReference type="PANTHER" id="PTHR43394:SF11">
    <property type="entry name" value="ATP-BINDING CASSETTE TRANSPORTER"/>
    <property type="match status" value="1"/>
</dbReference>
<comment type="similarity">
    <text evidence="2">Belongs to the ABC transporter superfamily. ABCB family. Multidrug resistance exporter (TC 3.A.1.201) subfamily.</text>
</comment>
<feature type="domain" description="ABC transmembrane type-1" evidence="15">
    <location>
        <begin position="788"/>
        <end position="1075"/>
    </location>
</feature>
<dbReference type="Gene3D" id="3.40.50.300">
    <property type="entry name" value="P-loop containing nucleotide triphosphate hydrolases"/>
    <property type="match status" value="2"/>
</dbReference>
<keyword evidence="7" id="KW-0067">ATP-binding</keyword>
<dbReference type="OrthoDB" id="6500128at2759"/>
<keyword evidence="9 13" id="KW-1133">Transmembrane helix</keyword>
<protein>
    <submittedName>
        <fullName evidence="16">Uncharacterized protein</fullName>
    </submittedName>
</protein>
<evidence type="ECO:0000256" key="5">
    <source>
        <dbReference type="ARBA" id="ARBA00022737"/>
    </source>
</evidence>
<comment type="subcellular location">
    <subcellularLocation>
        <location evidence="1">Membrane</location>
        <topology evidence="1">Multi-pass membrane protein</topology>
    </subcellularLocation>
</comment>
<dbReference type="InterPro" id="IPR003593">
    <property type="entry name" value="AAA+_ATPase"/>
</dbReference>
<organism evidence="16 17">
    <name type="scientific">Synchytrium microbalum</name>
    <dbReference type="NCBI Taxonomy" id="1806994"/>
    <lineage>
        <taxon>Eukaryota</taxon>
        <taxon>Fungi</taxon>
        <taxon>Fungi incertae sedis</taxon>
        <taxon>Chytridiomycota</taxon>
        <taxon>Chytridiomycota incertae sedis</taxon>
        <taxon>Chytridiomycetes</taxon>
        <taxon>Synchytriales</taxon>
        <taxon>Synchytriaceae</taxon>
        <taxon>Synchytrium</taxon>
    </lineage>
</organism>
<dbReference type="RefSeq" id="XP_031024200.1">
    <property type="nucleotide sequence ID" value="XM_031169887.1"/>
</dbReference>
<dbReference type="STRING" id="1806994.A0A507C190"/>
<keyword evidence="17" id="KW-1185">Reference proteome</keyword>
<dbReference type="SUPFAM" id="SSF90123">
    <property type="entry name" value="ABC transporter transmembrane region"/>
    <property type="match status" value="2"/>
</dbReference>
<evidence type="ECO:0000256" key="9">
    <source>
        <dbReference type="ARBA" id="ARBA00022989"/>
    </source>
</evidence>
<dbReference type="SMART" id="SM00382">
    <property type="entry name" value="AAA"/>
    <property type="match status" value="2"/>
</dbReference>
<feature type="domain" description="ABC transmembrane type-1" evidence="15">
    <location>
        <begin position="114"/>
        <end position="405"/>
    </location>
</feature>
<dbReference type="InterPro" id="IPR036640">
    <property type="entry name" value="ABC1_TM_sf"/>
</dbReference>
<dbReference type="InterPro" id="IPR011527">
    <property type="entry name" value="ABC1_TM_dom"/>
</dbReference>
<dbReference type="PANTHER" id="PTHR43394">
    <property type="entry name" value="ATP-DEPENDENT PERMEASE MDL1, MITOCHONDRIAL"/>
    <property type="match status" value="1"/>
</dbReference>
<keyword evidence="3" id="KW-0813">Transport</keyword>
<dbReference type="Proteomes" id="UP000319731">
    <property type="component" value="Unassembled WGS sequence"/>
</dbReference>
<evidence type="ECO:0000313" key="17">
    <source>
        <dbReference type="Proteomes" id="UP000319731"/>
    </source>
</evidence>
<dbReference type="GO" id="GO:0015421">
    <property type="term" value="F:ABC-type oligopeptide transporter activity"/>
    <property type="evidence" value="ECO:0007669"/>
    <property type="project" value="TreeGrafter"/>
</dbReference>
<dbReference type="EMBL" id="QEAO01000023">
    <property type="protein sequence ID" value="TPX33128.1"/>
    <property type="molecule type" value="Genomic_DNA"/>
</dbReference>
<dbReference type="PROSITE" id="PS50893">
    <property type="entry name" value="ABC_TRANSPORTER_2"/>
    <property type="match status" value="2"/>
</dbReference>
<evidence type="ECO:0000256" key="13">
    <source>
        <dbReference type="SAM" id="Phobius"/>
    </source>
</evidence>
<evidence type="ECO:0000259" key="14">
    <source>
        <dbReference type="PROSITE" id="PS50893"/>
    </source>
</evidence>
<feature type="transmembrane region" description="Helical" evidence="13">
    <location>
        <begin position="1011"/>
        <end position="1039"/>
    </location>
</feature>
<keyword evidence="10 13" id="KW-0472">Membrane</keyword>
<dbReference type="Gene3D" id="1.20.1560.10">
    <property type="entry name" value="ABC transporter type 1, transmembrane domain"/>
    <property type="match status" value="1"/>
</dbReference>
<feature type="domain" description="ABC transporter" evidence="14">
    <location>
        <begin position="1111"/>
        <end position="1347"/>
    </location>
</feature>
<keyword evidence="6" id="KW-0547">Nucleotide-binding</keyword>
<evidence type="ECO:0000259" key="15">
    <source>
        <dbReference type="PROSITE" id="PS50929"/>
    </source>
</evidence>
<dbReference type="GO" id="GO:0005743">
    <property type="term" value="C:mitochondrial inner membrane"/>
    <property type="evidence" value="ECO:0007669"/>
    <property type="project" value="TreeGrafter"/>
</dbReference>
<keyword evidence="11" id="KW-0325">Glycoprotein</keyword>
<dbReference type="CDD" id="cd18577">
    <property type="entry name" value="ABC_6TM_Pgp_ABCB1_D1_like"/>
    <property type="match status" value="1"/>
</dbReference>
<dbReference type="InterPro" id="IPR003439">
    <property type="entry name" value="ABC_transporter-like_ATP-bd"/>
</dbReference>
<feature type="compositionally biased region" description="Acidic residues" evidence="12">
    <location>
        <begin position="744"/>
        <end position="754"/>
    </location>
</feature>
<feature type="transmembrane region" description="Helical" evidence="13">
    <location>
        <begin position="932"/>
        <end position="949"/>
    </location>
</feature>
<evidence type="ECO:0000256" key="3">
    <source>
        <dbReference type="ARBA" id="ARBA00022448"/>
    </source>
</evidence>
<gene>
    <name evidence="16" type="ORF">SmJEL517_g03959</name>
</gene>
<evidence type="ECO:0000256" key="1">
    <source>
        <dbReference type="ARBA" id="ARBA00004141"/>
    </source>
</evidence>
<feature type="transmembrane region" description="Helical" evidence="13">
    <location>
        <begin position="339"/>
        <end position="359"/>
    </location>
</feature>
<dbReference type="CDD" id="cd03249">
    <property type="entry name" value="ABC_MTABC3_MDL1_MDL2"/>
    <property type="match status" value="2"/>
</dbReference>
<feature type="transmembrane region" description="Helical" evidence="13">
    <location>
        <begin position="1045"/>
        <end position="1067"/>
    </location>
</feature>
<sequence>MGSEESPDTAGPASVVMTPSGPSADTLPSEASILMGPASSDSNQNLIDHPLDHPSLKRDAVIAMGPNEAATESSTLIAKCWPLNRHNKPPNKKIISYFGLLWKYADAVTVSYMLVGTLAAMANGAVTPILNLLIGQLANVVTDYENAGPNYTGNLLNELITRVIILAVLAGMSLIAGFLQTFCWTIQAEKQTKIMRQRYFASLLRQELAWFDTNPTGELASRISGDVNIIYDGTAEKVGFTIQYTTSCVAGLVLAFVTSWRLSVILLGVFPIPAIALNRMWNQVGVNLDKVQAAYSKAGALATEALRGIITVMNNNGQQQIMKTYYSYLEEAFGIARRIAYINTAGVAAVSFFFMAVRTPVFYYGGLLVLQGQLTAGNAISTFLQISSGVMFLGNVMMYLQAINEAQGAAQKVFEVIERQPAIDITSTAGRILDDVRGRIEFRDVTFRYPARPEVVVLKNFSLTIEPGQKVALVGQSGSGKSTVFQLLLRLYEYESGQIFLDGVDIREINLRHLREVLSIVSQEPVLFDTSIYENVELGARSNQKAMALDIERALAAANALEFVKVLPHGVDTIIAGGTALSGGQKQRIAIARAVLRNPKILLLDEATSALDTKSESVVQKALDQLARDRTTLTIAHRLSTIQDSNLIVVMEDGHVIERGTHDELVQAGGAYASMVNAQASMPAPHDGNGTTTDGGAPSPARIVKAPIVPGSPASIISTSTGPPGDIKLPDMSAKKLDSKVPGTEDEADEEEKYEENRIKLDEKRLGGQPFPFQRLTKLSLPHKSFIIIGLVGSILDGTSVPLEALLMGINLGVYQNPAAYGGESGILKYSLFFLGLAGLALISKGLQQYGFGISGAKLTQRLREVTFEKLVSLDMYFFDEPIHRPGVMVARLATDADTVKRVGGPLLGQLLTLIINSGLGLAIAFGYGWQLTLVMFAMAPVLFGATYLERRALEGFLDETQRSYAASGNFAALVLTNIKTVTMLGRDEYFVSKYTETLEPIYQTGFKKAVAAAAGAGLFQMLLISTLLVAFFFCYYLIINNILAFNRITVVILNVLLTSAAAGGMASATRNITDAKVAALAIFETIDTKPRIDIDDDSGRKDKAVGNSSVEISNVRFAFPSRDMVQVLKGVSLSVKHGSKVAIVGSSGSGKSTLALLVERIYDPDSGSVSFAGTDMKDWNLKALREQIGVVGQEPVLFNLTIEENIKYGYPQATQAEVEDAAKAASVHDFIMSQPQGYQTRVGEMGGRLSGGQKQRICIARAVVRKPSLLILDEATSALDASTETVVDEALHNISSGVTTLVIAHRLRTIQGADRIYVLQNGLVVEDGTYLELMAMNGHFYSLVQAQTRLHAITAEVS</sequence>
<feature type="transmembrane region" description="Helical" evidence="13">
    <location>
        <begin position="159"/>
        <end position="186"/>
    </location>
</feature>
<evidence type="ECO:0000256" key="8">
    <source>
        <dbReference type="ARBA" id="ARBA00022967"/>
    </source>
</evidence>
<dbReference type="InterPro" id="IPR027417">
    <property type="entry name" value="P-loop_NTPase"/>
</dbReference>
<evidence type="ECO:0000256" key="12">
    <source>
        <dbReference type="SAM" id="MobiDB-lite"/>
    </source>
</evidence>
<evidence type="ECO:0000256" key="6">
    <source>
        <dbReference type="ARBA" id="ARBA00022741"/>
    </source>
</evidence>
<reference evidence="16 17" key="1">
    <citation type="journal article" date="2019" name="Sci. Rep.">
        <title>Comparative genomics of chytrid fungi reveal insights into the obligate biotrophic and pathogenic lifestyle of Synchytrium endobioticum.</title>
        <authorList>
            <person name="van de Vossenberg B.T.L.H."/>
            <person name="Warris S."/>
            <person name="Nguyen H.D.T."/>
            <person name="van Gent-Pelzer M.P.E."/>
            <person name="Joly D.L."/>
            <person name="van de Geest H.C."/>
            <person name="Bonants P.J.M."/>
            <person name="Smith D.S."/>
            <person name="Levesque C.A."/>
            <person name="van der Lee T.A.J."/>
        </authorList>
    </citation>
    <scope>NUCLEOTIDE SEQUENCE [LARGE SCALE GENOMIC DNA]</scope>
    <source>
        <strain evidence="16 17">JEL517</strain>
    </source>
</reference>
<accession>A0A507C190</accession>
<dbReference type="Pfam" id="PF00005">
    <property type="entry name" value="ABC_tran"/>
    <property type="match status" value="2"/>
</dbReference>
<evidence type="ECO:0000256" key="2">
    <source>
        <dbReference type="ARBA" id="ARBA00007577"/>
    </source>
</evidence>
<name>A0A507C190_9FUNG</name>
<feature type="domain" description="ABC transporter" evidence="14">
    <location>
        <begin position="440"/>
        <end position="678"/>
    </location>
</feature>
<evidence type="ECO:0000256" key="4">
    <source>
        <dbReference type="ARBA" id="ARBA00022692"/>
    </source>
</evidence>
<dbReference type="Pfam" id="PF00664">
    <property type="entry name" value="ABC_membrane"/>
    <property type="match status" value="2"/>
</dbReference>
<feature type="region of interest" description="Disordered" evidence="12">
    <location>
        <begin position="1"/>
        <end position="50"/>
    </location>
</feature>
<dbReference type="FunFam" id="3.40.50.300:FF:000479">
    <property type="entry name" value="Multidrug resistance protein 1A"/>
    <property type="match status" value="1"/>
</dbReference>
<dbReference type="CDD" id="cd18578">
    <property type="entry name" value="ABC_6TM_Pgp_ABCB1_D2_like"/>
    <property type="match status" value="1"/>
</dbReference>
<keyword evidence="5" id="KW-0677">Repeat</keyword>
<dbReference type="PROSITE" id="PS00211">
    <property type="entry name" value="ABC_TRANSPORTER_1"/>
    <property type="match status" value="2"/>
</dbReference>
<dbReference type="GO" id="GO:0090374">
    <property type="term" value="P:oligopeptide export from mitochondrion"/>
    <property type="evidence" value="ECO:0007669"/>
    <property type="project" value="TreeGrafter"/>
</dbReference>
<dbReference type="InterPro" id="IPR017871">
    <property type="entry name" value="ABC_transporter-like_CS"/>
</dbReference>
<evidence type="ECO:0000313" key="16">
    <source>
        <dbReference type="EMBL" id="TPX33128.1"/>
    </source>
</evidence>
<evidence type="ECO:0000256" key="11">
    <source>
        <dbReference type="ARBA" id="ARBA00023180"/>
    </source>
</evidence>
<dbReference type="GO" id="GO:0016887">
    <property type="term" value="F:ATP hydrolysis activity"/>
    <property type="evidence" value="ECO:0007669"/>
    <property type="project" value="InterPro"/>
</dbReference>
<comment type="caution">
    <text evidence="16">The sequence shown here is derived from an EMBL/GenBank/DDBJ whole genome shotgun (WGS) entry which is preliminary data.</text>
</comment>